<keyword evidence="1" id="KW-0472">Membrane</keyword>
<dbReference type="EMBL" id="CP092418">
    <property type="protein sequence ID" value="USD22083.1"/>
    <property type="molecule type" value="Genomic_DNA"/>
</dbReference>
<keyword evidence="1" id="KW-0812">Transmembrane</keyword>
<reference evidence="2" key="1">
    <citation type="submission" date="2022-02" db="EMBL/GenBank/DDBJ databases">
        <title>Coral-associated bacteria.</title>
        <authorList>
            <person name="Tang K."/>
            <person name="Wang X."/>
        </authorList>
    </citation>
    <scope>NUCLEOTIDE SEQUENCE</scope>
    <source>
        <strain evidence="2">SCSIO 43006</strain>
    </source>
</reference>
<organism evidence="2 3">
    <name type="scientific">Microbulbifer variabilis</name>
    <dbReference type="NCBI Taxonomy" id="266805"/>
    <lineage>
        <taxon>Bacteria</taxon>
        <taxon>Pseudomonadati</taxon>
        <taxon>Pseudomonadota</taxon>
        <taxon>Gammaproteobacteria</taxon>
        <taxon>Cellvibrionales</taxon>
        <taxon>Microbulbiferaceae</taxon>
        <taxon>Microbulbifer</taxon>
    </lineage>
</organism>
<sequence>MTPGFGRYLLAGKSTAIPQKSLRDGYLNAPTTWSPRAYTSCELVTRPTESVARGEDRMTINALIIALALAIVLYIAIMRGPRPQRVRVRVDSPRDRRYHRLK</sequence>
<keyword evidence="1" id="KW-1133">Transmembrane helix</keyword>
<keyword evidence="3" id="KW-1185">Reference proteome</keyword>
<evidence type="ECO:0000313" key="3">
    <source>
        <dbReference type="Proteomes" id="UP001055658"/>
    </source>
</evidence>
<gene>
    <name evidence="2" type="ORF">MJO52_02795</name>
</gene>
<dbReference type="Proteomes" id="UP001055658">
    <property type="component" value="Chromosome"/>
</dbReference>
<feature type="transmembrane region" description="Helical" evidence="1">
    <location>
        <begin position="58"/>
        <end position="77"/>
    </location>
</feature>
<name>A0ABY4VCT1_9GAMM</name>
<protein>
    <submittedName>
        <fullName evidence="2">Uncharacterized protein</fullName>
    </submittedName>
</protein>
<dbReference type="RefSeq" id="WP_252084445.1">
    <property type="nucleotide sequence ID" value="NZ_CP092418.1"/>
</dbReference>
<evidence type="ECO:0000313" key="2">
    <source>
        <dbReference type="EMBL" id="USD22083.1"/>
    </source>
</evidence>
<evidence type="ECO:0000256" key="1">
    <source>
        <dbReference type="SAM" id="Phobius"/>
    </source>
</evidence>
<accession>A0ABY4VCT1</accession>
<proteinExistence type="predicted"/>